<evidence type="ECO:0000313" key="7">
    <source>
        <dbReference type="EMBL" id="OOS26423.1"/>
    </source>
</evidence>
<dbReference type="InterPro" id="IPR050078">
    <property type="entry name" value="Ribosomal_L11_MeTrfase_PrmA"/>
</dbReference>
<keyword evidence="2 6" id="KW-0963">Cytoplasm</keyword>
<evidence type="ECO:0000256" key="4">
    <source>
        <dbReference type="ARBA" id="ARBA00022679"/>
    </source>
</evidence>
<dbReference type="EMBL" id="MUYV01000001">
    <property type="protein sequence ID" value="OOS26423.1"/>
    <property type="molecule type" value="Genomic_DNA"/>
</dbReference>
<dbReference type="RefSeq" id="WP_078316811.1">
    <property type="nucleotide sequence ID" value="NZ_MUYV01000001.1"/>
</dbReference>
<comment type="subcellular location">
    <subcellularLocation>
        <location evidence="6">Cytoplasm</location>
    </subcellularLocation>
</comment>
<evidence type="ECO:0000256" key="5">
    <source>
        <dbReference type="ARBA" id="ARBA00022691"/>
    </source>
</evidence>
<comment type="similarity">
    <text evidence="1 6">Belongs to the methyltransferase superfamily. PrmA family.</text>
</comment>
<dbReference type="GO" id="GO:0016279">
    <property type="term" value="F:protein-lysine N-methyltransferase activity"/>
    <property type="evidence" value="ECO:0007669"/>
    <property type="project" value="TreeGrafter"/>
</dbReference>
<feature type="binding site" evidence="6">
    <location>
        <position position="239"/>
    </location>
    <ligand>
        <name>S-adenosyl-L-methionine</name>
        <dbReference type="ChEBI" id="CHEBI:59789"/>
    </ligand>
</feature>
<sequence length="309" mass="34397">MSWQQLHLQCPKSAVELAEALFYEAGAVSILLEDAGDEPLFEPMPGEEPLWSDVVMTAIFDTNSDDSFAGTDFEGLASEMATEVDATRFWLTRLDDKDWTREWMTYYKPIKCAGNLWIVPEWLEAPDPDATNLILDPGLAFGTGYHATTRLCLDWLSEQDLTDKLVIDYGCGSGILGVAALLLGARQVLAVDIDPQAVLATRQNAALNGVEDKLIAFLPDEFIAYRQDHPELCDTITANILAKPLIHFAPIFSELLKQDGTIVLAGLIQNQTQDVIDAYTSYFDIDAPYAYDNTEDHHWHRLSGHKRAS</sequence>
<feature type="binding site" evidence="6">
    <location>
        <position position="192"/>
    </location>
    <ligand>
        <name>S-adenosyl-L-methionine</name>
        <dbReference type="ChEBI" id="CHEBI:59789"/>
    </ligand>
</feature>
<dbReference type="GO" id="GO:0005737">
    <property type="term" value="C:cytoplasm"/>
    <property type="evidence" value="ECO:0007669"/>
    <property type="project" value="UniProtKB-SubCell"/>
</dbReference>
<name>A0A1T0CVQ0_9GAMM</name>
<comment type="caution">
    <text evidence="7">The sequence shown here is derived from an EMBL/GenBank/DDBJ whole genome shotgun (WGS) entry which is preliminary data.</text>
</comment>
<feature type="binding site" evidence="6">
    <location>
        <position position="170"/>
    </location>
    <ligand>
        <name>S-adenosyl-L-methionine</name>
        <dbReference type="ChEBI" id="CHEBI:59789"/>
    </ligand>
</feature>
<dbReference type="GO" id="GO:0005840">
    <property type="term" value="C:ribosome"/>
    <property type="evidence" value="ECO:0007669"/>
    <property type="project" value="UniProtKB-KW"/>
</dbReference>
<dbReference type="PANTHER" id="PTHR43648:SF1">
    <property type="entry name" value="ELECTRON TRANSFER FLAVOPROTEIN BETA SUBUNIT LYSINE METHYLTRANSFERASE"/>
    <property type="match status" value="1"/>
</dbReference>
<accession>A0A1T0CVQ0</accession>
<reference evidence="7 8" key="1">
    <citation type="submission" date="2017-02" db="EMBL/GenBank/DDBJ databases">
        <title>Draft genome sequence of Moraxella porci CCUG 54912T type strain.</title>
        <authorList>
            <person name="Salva-Serra F."/>
            <person name="Engstrom-Jakobsson H."/>
            <person name="Thorell K."/>
            <person name="Jaen-Luchoro D."/>
            <person name="Gonzales-Siles L."/>
            <person name="Karlsson R."/>
            <person name="Yazdan S."/>
            <person name="Boulund F."/>
            <person name="Johnning A."/>
            <person name="Engstrand L."/>
            <person name="Kristiansson E."/>
            <person name="Moore E."/>
        </authorList>
    </citation>
    <scope>NUCLEOTIDE SEQUENCE [LARGE SCALE GENOMIC DNA]</scope>
    <source>
        <strain evidence="7 8">CCUG 54912</strain>
    </source>
</reference>
<proteinExistence type="inferred from homology"/>
<dbReference type="AlphaFoldDB" id="A0A1T0CVQ0"/>
<dbReference type="InterPro" id="IPR004498">
    <property type="entry name" value="Ribosomal_PrmA_MeTrfase"/>
</dbReference>
<keyword evidence="3 6" id="KW-0489">Methyltransferase</keyword>
<feature type="binding site" evidence="6">
    <location>
        <position position="149"/>
    </location>
    <ligand>
        <name>S-adenosyl-L-methionine</name>
        <dbReference type="ChEBI" id="CHEBI:59789"/>
    </ligand>
</feature>
<dbReference type="EC" id="2.1.1.-" evidence="6"/>
<dbReference type="PANTHER" id="PTHR43648">
    <property type="entry name" value="ELECTRON TRANSFER FLAVOPROTEIN BETA SUBUNIT LYSINE METHYLTRANSFERASE"/>
    <property type="match status" value="1"/>
</dbReference>
<comment type="catalytic activity">
    <reaction evidence="6">
        <text>L-lysyl-[protein] + 3 S-adenosyl-L-methionine = N(6),N(6),N(6)-trimethyl-L-lysyl-[protein] + 3 S-adenosyl-L-homocysteine + 3 H(+)</text>
        <dbReference type="Rhea" id="RHEA:54192"/>
        <dbReference type="Rhea" id="RHEA-COMP:9752"/>
        <dbReference type="Rhea" id="RHEA-COMP:13826"/>
        <dbReference type="ChEBI" id="CHEBI:15378"/>
        <dbReference type="ChEBI" id="CHEBI:29969"/>
        <dbReference type="ChEBI" id="CHEBI:57856"/>
        <dbReference type="ChEBI" id="CHEBI:59789"/>
        <dbReference type="ChEBI" id="CHEBI:61961"/>
    </reaction>
</comment>
<keyword evidence="7" id="KW-0687">Ribonucleoprotein</keyword>
<keyword evidence="5 6" id="KW-0949">S-adenosyl-L-methionine</keyword>
<dbReference type="CDD" id="cd02440">
    <property type="entry name" value="AdoMet_MTases"/>
    <property type="match status" value="1"/>
</dbReference>
<evidence type="ECO:0000256" key="1">
    <source>
        <dbReference type="ARBA" id="ARBA00009741"/>
    </source>
</evidence>
<dbReference type="InterPro" id="IPR029063">
    <property type="entry name" value="SAM-dependent_MTases_sf"/>
</dbReference>
<evidence type="ECO:0000256" key="6">
    <source>
        <dbReference type="HAMAP-Rule" id="MF_00735"/>
    </source>
</evidence>
<keyword evidence="4 6" id="KW-0808">Transferase</keyword>
<gene>
    <name evidence="6" type="primary">prmA</name>
    <name evidence="7" type="ORF">B0681_00585</name>
</gene>
<dbReference type="NCBIfam" id="TIGR00406">
    <property type="entry name" value="prmA"/>
    <property type="match status" value="1"/>
</dbReference>
<dbReference type="Pfam" id="PF06325">
    <property type="entry name" value="PrmA"/>
    <property type="match status" value="1"/>
</dbReference>
<keyword evidence="7" id="KW-0689">Ribosomal protein</keyword>
<dbReference type="SUPFAM" id="SSF53335">
    <property type="entry name" value="S-adenosyl-L-methionine-dependent methyltransferases"/>
    <property type="match status" value="1"/>
</dbReference>
<evidence type="ECO:0000256" key="3">
    <source>
        <dbReference type="ARBA" id="ARBA00022603"/>
    </source>
</evidence>
<dbReference type="HAMAP" id="MF_00735">
    <property type="entry name" value="Methyltr_PrmA"/>
    <property type="match status" value="1"/>
</dbReference>
<dbReference type="PIRSF" id="PIRSF000401">
    <property type="entry name" value="RPL11_MTase"/>
    <property type="match status" value="1"/>
</dbReference>
<organism evidence="7 8">
    <name type="scientific">Moraxella porci DSM 25326</name>
    <dbReference type="NCBI Taxonomy" id="573983"/>
    <lineage>
        <taxon>Bacteria</taxon>
        <taxon>Pseudomonadati</taxon>
        <taxon>Pseudomonadota</taxon>
        <taxon>Gammaproteobacteria</taxon>
        <taxon>Moraxellales</taxon>
        <taxon>Moraxellaceae</taxon>
        <taxon>Moraxella</taxon>
    </lineage>
</organism>
<keyword evidence="8" id="KW-1185">Reference proteome</keyword>
<dbReference type="GO" id="GO:0032259">
    <property type="term" value="P:methylation"/>
    <property type="evidence" value="ECO:0007669"/>
    <property type="project" value="UniProtKB-KW"/>
</dbReference>
<dbReference type="STRING" id="573983.B0681_00585"/>
<dbReference type="Gene3D" id="3.40.50.150">
    <property type="entry name" value="Vaccinia Virus protein VP39"/>
    <property type="match status" value="1"/>
</dbReference>
<dbReference type="Proteomes" id="UP000190683">
    <property type="component" value="Unassembled WGS sequence"/>
</dbReference>
<evidence type="ECO:0000313" key="8">
    <source>
        <dbReference type="Proteomes" id="UP000190683"/>
    </source>
</evidence>
<comment type="function">
    <text evidence="6">Methylates ribosomal protein L11.</text>
</comment>
<evidence type="ECO:0000256" key="2">
    <source>
        <dbReference type="ARBA" id="ARBA00022490"/>
    </source>
</evidence>
<protein>
    <recommendedName>
        <fullName evidence="6">Ribosomal protein L11 methyltransferase</fullName>
        <shortName evidence="6">L11 Mtase</shortName>
        <ecNumber evidence="6">2.1.1.-</ecNumber>
    </recommendedName>
</protein>